<dbReference type="Gene3D" id="3.90.1750.20">
    <property type="entry name" value="Putative Large Serine Recombinase, Chain B, Domain 2"/>
    <property type="match status" value="1"/>
</dbReference>
<dbReference type="InterPro" id="IPR006119">
    <property type="entry name" value="Resolv_N"/>
</dbReference>
<dbReference type="RefSeq" id="WP_386405711.1">
    <property type="nucleotide sequence ID" value="NZ_JBHSPT010000108.1"/>
</dbReference>
<dbReference type="InterPro" id="IPR050639">
    <property type="entry name" value="SSR_resolvase"/>
</dbReference>
<feature type="domain" description="Resolvase/invertase-type recombinase catalytic" evidence="3">
    <location>
        <begin position="6"/>
        <end position="152"/>
    </location>
</feature>
<dbReference type="CDD" id="cd00338">
    <property type="entry name" value="Ser_Recombinase"/>
    <property type="match status" value="1"/>
</dbReference>
<evidence type="ECO:0000259" key="4">
    <source>
        <dbReference type="PROSITE" id="PS51737"/>
    </source>
</evidence>
<comment type="caution">
    <text evidence="5">The sequence shown here is derived from an EMBL/GenBank/DDBJ whole genome shotgun (WGS) entry which is preliminary data.</text>
</comment>
<dbReference type="InterPro" id="IPR011109">
    <property type="entry name" value="DNA_bind_recombinase_dom"/>
</dbReference>
<evidence type="ECO:0000259" key="3">
    <source>
        <dbReference type="PROSITE" id="PS51736"/>
    </source>
</evidence>
<dbReference type="InterPro" id="IPR036162">
    <property type="entry name" value="Resolvase-like_N_sf"/>
</dbReference>
<protein>
    <submittedName>
        <fullName evidence="5">Recombinase family protein</fullName>
    </submittedName>
</protein>
<evidence type="ECO:0000256" key="1">
    <source>
        <dbReference type="ARBA" id="ARBA00023125"/>
    </source>
</evidence>
<sequence>MNRPGTIRVYVRLSRTTDESTSVERQETEGRALAAQRWPGVPVVVYVDDGVSGALDPLKRPALSKLLDEWQRDDVVIVWKIDRLARSLFGFMDMVRAAEKAGTAIVSIHDAFDLSTPSGRMQASILATVAEWERENIRTRVNNARRYLHKVGRWTGGRVPYGLKPAPHPDGAGKILVRDDVAAKTIQNIVRRLIAGDAMTRIAADLQSDGVLSPRVHNSGKKTPVAAAWSSKAIRVIVESPTIIGHQVDPITKRIVRDGGLPVEVWEPIVSAEEQAQAIAALSPPTPRKPAAGRHWLYGVALCAVCGGNLKRSNGGKNQPDLVVLRCRGTLAEPHPNVSVRDEALSELMNRYVDLHLGGMPATERVYRPGNRTGADLERMRAYLTELEEDRKADMYTTDEARARFRRQYRETSERIAELESAPDEEPGWVDVGTGERHADQWERWNAEERGNWLRLMDVTVKISAPEVKRAVVKLDERAQVHFGSLEVVAEELYAHALEEVAP</sequence>
<accession>A0ABW1M8J0</accession>
<keyword evidence="6" id="KW-1185">Reference proteome</keyword>
<dbReference type="PANTHER" id="PTHR30461">
    <property type="entry name" value="DNA-INVERTASE FROM LAMBDOID PROPHAGE"/>
    <property type="match status" value="1"/>
</dbReference>
<evidence type="ECO:0000313" key="5">
    <source>
        <dbReference type="EMBL" id="MFC6060156.1"/>
    </source>
</evidence>
<dbReference type="EMBL" id="JBHSPT010000108">
    <property type="protein sequence ID" value="MFC6060156.1"/>
    <property type="molecule type" value="Genomic_DNA"/>
</dbReference>
<dbReference type="Pfam" id="PF07508">
    <property type="entry name" value="Recombinase"/>
    <property type="match status" value="1"/>
</dbReference>
<dbReference type="PANTHER" id="PTHR30461:SF2">
    <property type="entry name" value="SERINE RECOMBINASE PINE-RELATED"/>
    <property type="match status" value="1"/>
</dbReference>
<dbReference type="InterPro" id="IPR038109">
    <property type="entry name" value="DNA_bind_recomb_sf"/>
</dbReference>
<feature type="domain" description="Recombinase" evidence="4">
    <location>
        <begin position="160"/>
        <end position="288"/>
    </location>
</feature>
<dbReference type="SMART" id="SM00857">
    <property type="entry name" value="Resolvase"/>
    <property type="match status" value="1"/>
</dbReference>
<name>A0ABW1M8J0_9ACTN</name>
<proteinExistence type="predicted"/>
<organism evidence="5 6">
    <name type="scientific">Streptomyces pratens</name>
    <dbReference type="NCBI Taxonomy" id="887456"/>
    <lineage>
        <taxon>Bacteria</taxon>
        <taxon>Bacillati</taxon>
        <taxon>Actinomycetota</taxon>
        <taxon>Actinomycetes</taxon>
        <taxon>Kitasatosporales</taxon>
        <taxon>Streptomycetaceae</taxon>
        <taxon>Streptomyces</taxon>
    </lineage>
</organism>
<dbReference type="Pfam" id="PF00239">
    <property type="entry name" value="Resolvase"/>
    <property type="match status" value="1"/>
</dbReference>
<dbReference type="SUPFAM" id="SSF53041">
    <property type="entry name" value="Resolvase-like"/>
    <property type="match status" value="1"/>
</dbReference>
<keyword evidence="2" id="KW-0233">DNA recombination</keyword>
<evidence type="ECO:0000256" key="2">
    <source>
        <dbReference type="ARBA" id="ARBA00023172"/>
    </source>
</evidence>
<reference evidence="6" key="1">
    <citation type="journal article" date="2019" name="Int. J. Syst. Evol. Microbiol.">
        <title>The Global Catalogue of Microorganisms (GCM) 10K type strain sequencing project: providing services to taxonomists for standard genome sequencing and annotation.</title>
        <authorList>
            <consortium name="The Broad Institute Genomics Platform"/>
            <consortium name="The Broad Institute Genome Sequencing Center for Infectious Disease"/>
            <person name="Wu L."/>
            <person name="Ma J."/>
        </authorList>
    </citation>
    <scope>NUCLEOTIDE SEQUENCE [LARGE SCALE GENOMIC DNA]</scope>
    <source>
        <strain evidence="6">JCM 12763</strain>
    </source>
</reference>
<gene>
    <name evidence="5" type="ORF">ACFP50_33600</name>
</gene>
<dbReference type="Gene3D" id="3.40.50.1390">
    <property type="entry name" value="Resolvase, N-terminal catalytic domain"/>
    <property type="match status" value="1"/>
</dbReference>
<dbReference type="PROSITE" id="PS51737">
    <property type="entry name" value="RECOMBINASE_DNA_BIND"/>
    <property type="match status" value="1"/>
</dbReference>
<evidence type="ECO:0000313" key="6">
    <source>
        <dbReference type="Proteomes" id="UP001596242"/>
    </source>
</evidence>
<dbReference type="Proteomes" id="UP001596242">
    <property type="component" value="Unassembled WGS sequence"/>
</dbReference>
<keyword evidence="1" id="KW-0238">DNA-binding</keyword>
<dbReference type="PROSITE" id="PS51736">
    <property type="entry name" value="RECOMBINASES_3"/>
    <property type="match status" value="1"/>
</dbReference>